<feature type="transmembrane region" description="Helical" evidence="13">
    <location>
        <begin position="120"/>
        <end position="139"/>
    </location>
</feature>
<comment type="similarity">
    <text evidence="2">Belongs to the GPC1 family.</text>
</comment>
<comment type="subcellular location">
    <subcellularLocation>
        <location evidence="1">Membrane</location>
        <topology evidence="1">Multi-pass membrane protein</topology>
    </subcellularLocation>
</comment>
<feature type="transmembrane region" description="Helical" evidence="13">
    <location>
        <begin position="246"/>
        <end position="266"/>
    </location>
</feature>
<keyword evidence="7 13" id="KW-1133">Transmembrane helix</keyword>
<evidence type="ECO:0000256" key="9">
    <source>
        <dbReference type="ARBA" id="ARBA00023136"/>
    </source>
</evidence>
<feature type="transmembrane region" description="Helical" evidence="13">
    <location>
        <begin position="146"/>
        <end position="165"/>
    </location>
</feature>
<keyword evidence="9 13" id="KW-0472">Membrane</keyword>
<evidence type="ECO:0000256" key="13">
    <source>
        <dbReference type="SAM" id="Phobius"/>
    </source>
</evidence>
<keyword evidence="6 13" id="KW-0812">Transmembrane</keyword>
<evidence type="ECO:0000256" key="1">
    <source>
        <dbReference type="ARBA" id="ARBA00004141"/>
    </source>
</evidence>
<comment type="caution">
    <text evidence="14">The sequence shown here is derived from an EMBL/GenBank/DDBJ whole genome shotgun (WGS) entry which is preliminary data.</text>
</comment>
<evidence type="ECO:0000256" key="11">
    <source>
        <dbReference type="ARBA" id="ARBA00023264"/>
    </source>
</evidence>
<reference evidence="14 15" key="1">
    <citation type="submission" date="2024-06" db="EMBL/GenBank/DDBJ databases">
        <authorList>
            <person name="Kraege A."/>
            <person name="Thomma B."/>
        </authorList>
    </citation>
    <scope>NUCLEOTIDE SEQUENCE [LARGE SCALE GENOMIC DNA]</scope>
</reference>
<dbReference type="InterPro" id="IPR021261">
    <property type="entry name" value="GPCAT"/>
</dbReference>
<accession>A0ABP1GAQ0</accession>
<evidence type="ECO:0000256" key="7">
    <source>
        <dbReference type="ARBA" id="ARBA00022989"/>
    </source>
</evidence>
<dbReference type="EMBL" id="CAXHTA020000020">
    <property type="protein sequence ID" value="CAL5229167.1"/>
    <property type="molecule type" value="Genomic_DNA"/>
</dbReference>
<keyword evidence="5" id="KW-0808">Transferase</keyword>
<evidence type="ECO:0000256" key="3">
    <source>
        <dbReference type="ARBA" id="ARBA00019082"/>
    </source>
</evidence>
<dbReference type="PANTHER" id="PTHR31201">
    <property type="entry name" value="OS01G0585100 PROTEIN"/>
    <property type="match status" value="1"/>
</dbReference>
<feature type="transmembrane region" description="Helical" evidence="13">
    <location>
        <begin position="339"/>
        <end position="358"/>
    </location>
</feature>
<evidence type="ECO:0000256" key="6">
    <source>
        <dbReference type="ARBA" id="ARBA00022692"/>
    </source>
</evidence>
<evidence type="ECO:0000313" key="14">
    <source>
        <dbReference type="EMBL" id="CAL5229167.1"/>
    </source>
</evidence>
<feature type="transmembrane region" description="Helical" evidence="13">
    <location>
        <begin position="97"/>
        <end position="114"/>
    </location>
</feature>
<evidence type="ECO:0000256" key="5">
    <source>
        <dbReference type="ARBA" id="ARBA00022679"/>
    </source>
</evidence>
<evidence type="ECO:0000256" key="12">
    <source>
        <dbReference type="ARBA" id="ARBA00023315"/>
    </source>
</evidence>
<keyword evidence="10" id="KW-0594">Phospholipid biosynthesis</keyword>
<dbReference type="Proteomes" id="UP001497392">
    <property type="component" value="Unassembled WGS sequence"/>
</dbReference>
<dbReference type="Pfam" id="PF10998">
    <property type="entry name" value="DUF2838"/>
    <property type="match status" value="1"/>
</dbReference>
<evidence type="ECO:0000256" key="2">
    <source>
        <dbReference type="ARBA" id="ARBA00006675"/>
    </source>
</evidence>
<name>A0ABP1GAQ0_9CHLO</name>
<organism evidence="14 15">
    <name type="scientific">Coccomyxa viridis</name>
    <dbReference type="NCBI Taxonomy" id="1274662"/>
    <lineage>
        <taxon>Eukaryota</taxon>
        <taxon>Viridiplantae</taxon>
        <taxon>Chlorophyta</taxon>
        <taxon>core chlorophytes</taxon>
        <taxon>Trebouxiophyceae</taxon>
        <taxon>Trebouxiophyceae incertae sedis</taxon>
        <taxon>Coccomyxaceae</taxon>
        <taxon>Coccomyxa</taxon>
    </lineage>
</organism>
<keyword evidence="15" id="KW-1185">Reference proteome</keyword>
<keyword evidence="4" id="KW-0444">Lipid biosynthesis</keyword>
<proteinExistence type="inferred from homology"/>
<sequence>MAYNRDQASPSASMPYNLLQHDPAKSLAGLAEGLEPSLAAEEELDDYEQLEFGNVDFLDTHQLRQRLSDNASRVRTRVQQVRSDMNTPKRILARDKLAFVLGTFGSMLSAYWLGKSPETFYRLYTGAAIALFGTRLYIYRSKGWHYYLLDYCYVVHATLLIHLWVFPHSAFLHKIVFAYASGPLAWSILAFRNSLVFHSLDKITSLFLHWFPACVAWTERWHPDIHEAQASKKSAEAMREWDTATVAQLILFPCLPYLLWAVLYYIKVFMVSSKKIQERNYETLFRWLTQSNKINFIGRVVLSVPPMWQPLAYMCVHISLTNMTFALCKLWWANYYAHTAFLLFVFAISAWNGASYYFDYFSKHYFAGLNKAK</sequence>
<evidence type="ECO:0000313" key="15">
    <source>
        <dbReference type="Proteomes" id="UP001497392"/>
    </source>
</evidence>
<protein>
    <recommendedName>
        <fullName evidence="3">Glycerophosphocholine acyltransferase 1</fullName>
    </recommendedName>
</protein>
<evidence type="ECO:0000256" key="8">
    <source>
        <dbReference type="ARBA" id="ARBA00023098"/>
    </source>
</evidence>
<keyword evidence="12" id="KW-0012">Acyltransferase</keyword>
<keyword evidence="8" id="KW-0443">Lipid metabolism</keyword>
<dbReference type="PANTHER" id="PTHR31201:SF1">
    <property type="entry name" value="GLYCEROPHOSPHOCHOLINE ACYLTRANSFERASE 1"/>
    <property type="match status" value="1"/>
</dbReference>
<evidence type="ECO:0000256" key="4">
    <source>
        <dbReference type="ARBA" id="ARBA00022516"/>
    </source>
</evidence>
<keyword evidence="11" id="KW-1208">Phospholipid metabolism</keyword>
<gene>
    <name evidence="14" type="primary">g12442</name>
    <name evidence="14" type="ORF">VP750_LOCUS11073</name>
</gene>
<evidence type="ECO:0000256" key="10">
    <source>
        <dbReference type="ARBA" id="ARBA00023209"/>
    </source>
</evidence>